<name>A0A1J1HWB2_9DIPT</name>
<keyword evidence="2" id="KW-1185">Reference proteome</keyword>
<dbReference type="AlphaFoldDB" id="A0A1J1HWB2"/>
<sequence length="124" mass="14597">MRDKENLTPCVQREKNFKDPLLTLKTFFTHRIFIICIQAAKQKMTSRKKSSQLDLKSRIPKNVQVLKRNGIKRKPITKTSISYQENEKRENILIKSVEERYQELLALRQSSSNPILKTRNGKKP</sequence>
<organism evidence="1 2">
    <name type="scientific">Clunio marinus</name>
    <dbReference type="NCBI Taxonomy" id="568069"/>
    <lineage>
        <taxon>Eukaryota</taxon>
        <taxon>Metazoa</taxon>
        <taxon>Ecdysozoa</taxon>
        <taxon>Arthropoda</taxon>
        <taxon>Hexapoda</taxon>
        <taxon>Insecta</taxon>
        <taxon>Pterygota</taxon>
        <taxon>Neoptera</taxon>
        <taxon>Endopterygota</taxon>
        <taxon>Diptera</taxon>
        <taxon>Nematocera</taxon>
        <taxon>Chironomoidea</taxon>
        <taxon>Chironomidae</taxon>
        <taxon>Clunio</taxon>
    </lineage>
</organism>
<dbReference type="Proteomes" id="UP000183832">
    <property type="component" value="Unassembled WGS sequence"/>
</dbReference>
<evidence type="ECO:0000313" key="2">
    <source>
        <dbReference type="Proteomes" id="UP000183832"/>
    </source>
</evidence>
<accession>A0A1J1HWB2</accession>
<protein>
    <submittedName>
        <fullName evidence="1">CLUMA_CG005817, isoform A</fullName>
    </submittedName>
</protein>
<gene>
    <name evidence="1" type="ORF">CLUMA_CG005817</name>
</gene>
<evidence type="ECO:0000313" key="1">
    <source>
        <dbReference type="EMBL" id="CRK92275.1"/>
    </source>
</evidence>
<proteinExistence type="predicted"/>
<reference evidence="1 2" key="1">
    <citation type="submission" date="2015-04" db="EMBL/GenBank/DDBJ databases">
        <authorList>
            <person name="Syromyatnikov M.Y."/>
            <person name="Popov V.N."/>
        </authorList>
    </citation>
    <scope>NUCLEOTIDE SEQUENCE [LARGE SCALE GENOMIC DNA]</scope>
</reference>
<dbReference type="EMBL" id="CVRI01000024">
    <property type="protein sequence ID" value="CRK92275.1"/>
    <property type="molecule type" value="Genomic_DNA"/>
</dbReference>